<proteinExistence type="predicted"/>
<protein>
    <submittedName>
        <fullName evidence="3">Intradiol ring-cleavage dioxygenase</fullName>
    </submittedName>
</protein>
<feature type="compositionally biased region" description="Low complexity" evidence="1">
    <location>
        <begin position="68"/>
        <end position="86"/>
    </location>
</feature>
<reference evidence="4" key="1">
    <citation type="journal article" date="2019" name="Int. J. Syst. Evol. Microbiol.">
        <title>The Global Catalogue of Microorganisms (GCM) 10K type strain sequencing project: providing services to taxonomists for standard genome sequencing and annotation.</title>
        <authorList>
            <consortium name="The Broad Institute Genomics Platform"/>
            <consortium name="The Broad Institute Genome Sequencing Center for Infectious Disease"/>
            <person name="Wu L."/>
            <person name="Ma J."/>
        </authorList>
    </citation>
    <scope>NUCLEOTIDE SEQUENCE [LARGE SCALE GENOMIC DNA]</scope>
    <source>
        <strain evidence="4">JCM 14046</strain>
    </source>
</reference>
<feature type="compositionally biased region" description="Gly residues" evidence="1">
    <location>
        <begin position="300"/>
        <end position="312"/>
    </location>
</feature>
<dbReference type="EMBL" id="BAAAMY010000014">
    <property type="protein sequence ID" value="GAA1930181.1"/>
    <property type="molecule type" value="Genomic_DNA"/>
</dbReference>
<feature type="compositionally biased region" description="Pro residues" evidence="1">
    <location>
        <begin position="1"/>
        <end position="12"/>
    </location>
</feature>
<dbReference type="CDD" id="cd03457">
    <property type="entry name" value="intradiol_dioxygenase_like"/>
    <property type="match status" value="1"/>
</dbReference>
<dbReference type="InterPro" id="IPR015889">
    <property type="entry name" value="Intradiol_dOase_core"/>
</dbReference>
<dbReference type="InterPro" id="IPR006311">
    <property type="entry name" value="TAT_signal"/>
</dbReference>
<dbReference type="InterPro" id="IPR000627">
    <property type="entry name" value="Intradiol_dOase_C"/>
</dbReference>
<feature type="domain" description="Intradiol ring-cleavage dioxygenases" evidence="2">
    <location>
        <begin position="126"/>
        <end position="200"/>
    </location>
</feature>
<accession>A0ABP5B493</accession>
<dbReference type="PROSITE" id="PS51318">
    <property type="entry name" value="TAT"/>
    <property type="match status" value="1"/>
</dbReference>
<dbReference type="PANTHER" id="PTHR34315">
    <property type="match status" value="1"/>
</dbReference>
<organism evidence="3 4">
    <name type="scientific">Nocardioides lentus</name>
    <dbReference type="NCBI Taxonomy" id="338077"/>
    <lineage>
        <taxon>Bacteria</taxon>
        <taxon>Bacillati</taxon>
        <taxon>Actinomycetota</taxon>
        <taxon>Actinomycetes</taxon>
        <taxon>Propionibacteriales</taxon>
        <taxon>Nocardioidaceae</taxon>
        <taxon>Nocardioides</taxon>
    </lineage>
</organism>
<feature type="region of interest" description="Disordered" evidence="1">
    <location>
        <begin position="1"/>
        <end position="20"/>
    </location>
</feature>
<keyword evidence="3" id="KW-0560">Oxidoreductase</keyword>
<name>A0ABP5B493_9ACTN</name>
<keyword evidence="3" id="KW-0223">Dioxygenase</keyword>
<feature type="region of interest" description="Disordered" evidence="1">
    <location>
        <begin position="67"/>
        <end position="101"/>
    </location>
</feature>
<dbReference type="RefSeq" id="WP_344009075.1">
    <property type="nucleotide sequence ID" value="NZ_BAAAMY010000014.1"/>
</dbReference>
<evidence type="ECO:0000313" key="3">
    <source>
        <dbReference type="EMBL" id="GAA1930181.1"/>
    </source>
</evidence>
<dbReference type="Proteomes" id="UP001501612">
    <property type="component" value="Unassembled WGS sequence"/>
</dbReference>
<evidence type="ECO:0000256" key="1">
    <source>
        <dbReference type="SAM" id="MobiDB-lite"/>
    </source>
</evidence>
<gene>
    <name evidence="3" type="ORF">GCM10009737_35170</name>
</gene>
<evidence type="ECO:0000259" key="2">
    <source>
        <dbReference type="Pfam" id="PF00775"/>
    </source>
</evidence>
<dbReference type="Pfam" id="PF00775">
    <property type="entry name" value="Dioxygenase_C"/>
    <property type="match status" value="1"/>
</dbReference>
<dbReference type="GO" id="GO:0051213">
    <property type="term" value="F:dioxygenase activity"/>
    <property type="evidence" value="ECO:0007669"/>
    <property type="project" value="UniProtKB-KW"/>
</dbReference>
<dbReference type="SUPFAM" id="SSF49482">
    <property type="entry name" value="Aromatic compound dioxygenase"/>
    <property type="match status" value="1"/>
</dbReference>
<dbReference type="Gene3D" id="2.60.130.10">
    <property type="entry name" value="Aromatic compound dioxygenase"/>
    <property type="match status" value="1"/>
</dbReference>
<sequence>MSQIPEPQPSPDGPTYEGRALARPDDEVVDQGAGFDLGTLVTRRRVLGLVGVGAGAFALAACGGGSGSSATESTSTASAAATTSEGEIPEETNGPYPADGTADVNVLTESGIERSDITSSLDGGTVADGVPLRLTLQVTDLQSDAAFAGVAVYVWHCDAQGRYSMYSSGVEDETYLRGIQVADSAGEVTFTTVVPACYSGRWPHVHFEVYPDLDSATDVANVVATSQLAFPPEMLADVYALDTYAGSTDNLAAVGTRVSDDSLFGEGDWTLQVPTITGDVDAGYTATLAVGVDTSTEPGAAGGGIPGGGGPGGEPPSGEPPADAA</sequence>
<evidence type="ECO:0000313" key="4">
    <source>
        <dbReference type="Proteomes" id="UP001501612"/>
    </source>
</evidence>
<comment type="caution">
    <text evidence="3">The sequence shown here is derived from an EMBL/GenBank/DDBJ whole genome shotgun (WGS) entry which is preliminary data.</text>
</comment>
<feature type="region of interest" description="Disordered" evidence="1">
    <location>
        <begin position="295"/>
        <end position="325"/>
    </location>
</feature>
<dbReference type="PANTHER" id="PTHR34315:SF1">
    <property type="entry name" value="INTRADIOL RING-CLEAVAGE DIOXYGENASES DOMAIN-CONTAINING PROTEIN-RELATED"/>
    <property type="match status" value="1"/>
</dbReference>
<keyword evidence="4" id="KW-1185">Reference proteome</keyword>